<dbReference type="RefSeq" id="WP_304248093.1">
    <property type="nucleotide sequence ID" value="NZ_DYUC01000083.1"/>
</dbReference>
<dbReference type="InterPro" id="IPR025378">
    <property type="entry name" value="DUF4368"/>
</dbReference>
<feature type="non-terminal residue" evidence="2">
    <location>
        <position position="1"/>
    </location>
</feature>
<name>A0A921MMN7_9FIRM</name>
<dbReference type="Proteomes" id="UP000760668">
    <property type="component" value="Unassembled WGS sequence"/>
</dbReference>
<evidence type="ECO:0000259" key="1">
    <source>
        <dbReference type="Pfam" id="PF14287"/>
    </source>
</evidence>
<dbReference type="Pfam" id="PF14287">
    <property type="entry name" value="DUF4368"/>
    <property type="match status" value="1"/>
</dbReference>
<dbReference type="EMBL" id="DYUC01000083">
    <property type="protein sequence ID" value="HJG87032.1"/>
    <property type="molecule type" value="Genomic_DNA"/>
</dbReference>
<reference evidence="2" key="2">
    <citation type="submission" date="2021-09" db="EMBL/GenBank/DDBJ databases">
        <authorList>
            <person name="Gilroy R."/>
        </authorList>
    </citation>
    <scope>NUCLEOTIDE SEQUENCE</scope>
    <source>
        <strain evidence="2">CHK179-5677</strain>
    </source>
</reference>
<feature type="domain" description="DUF4368" evidence="1">
    <location>
        <begin position="21"/>
        <end position="86"/>
    </location>
</feature>
<sequence>QEYTAEQKEIQEQLPAMEVRLQELKDSSSNIARFIENAKRYSEIPELTAEILRIFIKRVEVGERAEKYSRTAPQEVRIYYRDIGLVDELPRSMADSMAEAIPNEVA</sequence>
<gene>
    <name evidence="2" type="ORF">K8V01_08435</name>
</gene>
<accession>A0A921MMN7</accession>
<reference evidence="2" key="1">
    <citation type="journal article" date="2021" name="PeerJ">
        <title>Extensive microbial diversity within the chicken gut microbiome revealed by metagenomics and culture.</title>
        <authorList>
            <person name="Gilroy R."/>
            <person name="Ravi A."/>
            <person name="Getino M."/>
            <person name="Pursley I."/>
            <person name="Horton D.L."/>
            <person name="Alikhan N.F."/>
            <person name="Baker D."/>
            <person name="Gharbi K."/>
            <person name="Hall N."/>
            <person name="Watson M."/>
            <person name="Adriaenssens E.M."/>
            <person name="Foster-Nyarko E."/>
            <person name="Jarju S."/>
            <person name="Secka A."/>
            <person name="Antonio M."/>
            <person name="Oren A."/>
            <person name="Chaudhuri R.R."/>
            <person name="La Ragione R."/>
            <person name="Hildebrand F."/>
            <person name="Pallen M.J."/>
        </authorList>
    </citation>
    <scope>NUCLEOTIDE SEQUENCE</scope>
    <source>
        <strain evidence="2">CHK179-5677</strain>
    </source>
</reference>
<comment type="caution">
    <text evidence="2">The sequence shown here is derived from an EMBL/GenBank/DDBJ whole genome shotgun (WGS) entry which is preliminary data.</text>
</comment>
<proteinExistence type="predicted"/>
<evidence type="ECO:0000313" key="2">
    <source>
        <dbReference type="EMBL" id="HJG87032.1"/>
    </source>
</evidence>
<protein>
    <submittedName>
        <fullName evidence="2">DUF4368 domain-containing protein</fullName>
    </submittedName>
</protein>
<evidence type="ECO:0000313" key="3">
    <source>
        <dbReference type="Proteomes" id="UP000760668"/>
    </source>
</evidence>
<organism evidence="2 3">
    <name type="scientific">Pseudoflavonifractor capillosus</name>
    <dbReference type="NCBI Taxonomy" id="106588"/>
    <lineage>
        <taxon>Bacteria</taxon>
        <taxon>Bacillati</taxon>
        <taxon>Bacillota</taxon>
        <taxon>Clostridia</taxon>
        <taxon>Eubacteriales</taxon>
        <taxon>Oscillospiraceae</taxon>
        <taxon>Pseudoflavonifractor</taxon>
    </lineage>
</organism>
<dbReference type="AlphaFoldDB" id="A0A921MMN7"/>